<evidence type="ECO:0000313" key="1">
    <source>
        <dbReference type="EMBL" id="MDR6549250.1"/>
    </source>
</evidence>
<accession>A0ABU1NP47</accession>
<gene>
    <name evidence="1" type="ORF">J2736_000433</name>
</gene>
<organism evidence="1 2">
    <name type="scientific">Paenibacillus qinlingensis</name>
    <dbReference type="NCBI Taxonomy" id="1837343"/>
    <lineage>
        <taxon>Bacteria</taxon>
        <taxon>Bacillati</taxon>
        <taxon>Bacillota</taxon>
        <taxon>Bacilli</taxon>
        <taxon>Bacillales</taxon>
        <taxon>Paenibacillaceae</taxon>
        <taxon>Paenibacillus</taxon>
    </lineage>
</organism>
<proteinExistence type="predicted"/>
<evidence type="ECO:0000313" key="2">
    <source>
        <dbReference type="Proteomes" id="UP001267290"/>
    </source>
</evidence>
<comment type="caution">
    <text evidence="1">The sequence shown here is derived from an EMBL/GenBank/DDBJ whole genome shotgun (WGS) entry which is preliminary data.</text>
</comment>
<dbReference type="Proteomes" id="UP001267290">
    <property type="component" value="Unassembled WGS sequence"/>
</dbReference>
<keyword evidence="2" id="KW-1185">Reference proteome</keyword>
<name>A0ABU1NP47_9BACL</name>
<dbReference type="EMBL" id="JAVDSB010000001">
    <property type="protein sequence ID" value="MDR6549250.1"/>
    <property type="molecule type" value="Genomic_DNA"/>
</dbReference>
<protein>
    <submittedName>
        <fullName evidence="1">Uncharacterized protein</fullName>
    </submittedName>
</protein>
<sequence length="90" mass="10565">MVGAALDFHTRCNRFQVFVESGDFRFSSRNCWKCIANSTLIIKSHKYMYTYMQKPLRRFFFAFGAVLEGEGSSKDDFSVVCTRLRVKRFI</sequence>
<reference evidence="1 2" key="1">
    <citation type="submission" date="2023-07" db="EMBL/GenBank/DDBJ databases">
        <title>Sorghum-associated microbial communities from plants grown in Nebraska, USA.</title>
        <authorList>
            <person name="Schachtman D."/>
        </authorList>
    </citation>
    <scope>NUCLEOTIDE SEQUENCE [LARGE SCALE GENOMIC DNA]</scope>
    <source>
        <strain evidence="1 2">CC258</strain>
    </source>
</reference>